<accession>A0AAN0K6X6</accession>
<proteinExistence type="predicted"/>
<dbReference type="Proteomes" id="UP001431656">
    <property type="component" value="Chromosome"/>
</dbReference>
<reference evidence="1" key="1">
    <citation type="journal article" date="2024" name="Int. J. Syst. Evol. Microbiol.">
        <title>Brooklawnia propionicigenes sp. nov., a facultatively anaerobic, propionate-producing bacterium isolated from a methanogenic reactor treating waste from cattle farms.</title>
        <authorList>
            <person name="Akita Y."/>
            <person name="Ueki A."/>
            <person name="Tonouchi A."/>
            <person name="Sugawara Y."/>
            <person name="Honma S."/>
            <person name="Kaku N."/>
            <person name="Ueki K."/>
        </authorList>
    </citation>
    <scope>NUCLEOTIDE SEQUENCE</scope>
    <source>
        <strain evidence="1">SH051</strain>
    </source>
</reference>
<organism evidence="1 2">
    <name type="scientific">Brooklawnia propionicigenes</name>
    <dbReference type="NCBI Taxonomy" id="3041175"/>
    <lineage>
        <taxon>Bacteria</taxon>
        <taxon>Bacillati</taxon>
        <taxon>Actinomycetota</taxon>
        <taxon>Actinomycetes</taxon>
        <taxon>Propionibacteriales</taxon>
        <taxon>Propionibacteriaceae</taxon>
        <taxon>Brooklawnia</taxon>
    </lineage>
</organism>
<evidence type="ECO:0000313" key="2">
    <source>
        <dbReference type="Proteomes" id="UP001431656"/>
    </source>
</evidence>
<keyword evidence="2" id="KW-1185">Reference proteome</keyword>
<dbReference type="EMBL" id="AP028056">
    <property type="protein sequence ID" value="BEH02312.1"/>
    <property type="molecule type" value="Genomic_DNA"/>
</dbReference>
<name>A0AAN0K6X6_9ACTN</name>
<dbReference type="RefSeq" id="WP_286263831.1">
    <property type="nucleotide sequence ID" value="NZ_AP028056.1"/>
</dbReference>
<evidence type="ECO:0000313" key="1">
    <source>
        <dbReference type="EMBL" id="BEH02312.1"/>
    </source>
</evidence>
<dbReference type="KEGG" id="broo:brsh051_15930"/>
<gene>
    <name evidence="1" type="ORF">brsh051_15930</name>
</gene>
<protein>
    <submittedName>
        <fullName evidence="1">Uncharacterized protein</fullName>
    </submittedName>
</protein>
<dbReference type="PANTHER" id="PTHR34724:SF2">
    <property type="entry name" value="OS12G0596101 PROTEIN"/>
    <property type="match status" value="1"/>
</dbReference>
<dbReference type="PANTHER" id="PTHR34724">
    <property type="entry name" value="OS12G0596101 PROTEIN"/>
    <property type="match status" value="1"/>
</dbReference>
<dbReference type="AlphaFoldDB" id="A0AAN0K6X6"/>
<sequence length="60" mass="6269">MCSPVTCSTCGKTTWSGCGQHIAQVKARVPAGQWCGHSQSASSAQPTVKANSGLFRIFGR</sequence>